<proteinExistence type="predicted"/>
<accession>A0A645BD64</accession>
<feature type="region of interest" description="Disordered" evidence="1">
    <location>
        <begin position="121"/>
        <end position="145"/>
    </location>
</feature>
<comment type="caution">
    <text evidence="2">The sequence shown here is derived from an EMBL/GenBank/DDBJ whole genome shotgun (WGS) entry which is preliminary data.</text>
</comment>
<evidence type="ECO:0000256" key="1">
    <source>
        <dbReference type="SAM" id="MobiDB-lite"/>
    </source>
</evidence>
<evidence type="ECO:0000313" key="2">
    <source>
        <dbReference type="EMBL" id="MPM61123.1"/>
    </source>
</evidence>
<protein>
    <submittedName>
        <fullName evidence="2">Uncharacterized protein</fullName>
    </submittedName>
</protein>
<reference evidence="2" key="1">
    <citation type="submission" date="2019-08" db="EMBL/GenBank/DDBJ databases">
        <authorList>
            <person name="Kucharzyk K."/>
            <person name="Murdoch R.W."/>
            <person name="Higgins S."/>
            <person name="Loffler F."/>
        </authorList>
    </citation>
    <scope>NUCLEOTIDE SEQUENCE</scope>
</reference>
<gene>
    <name evidence="2" type="ORF">SDC9_107977</name>
</gene>
<name>A0A645BD64_9ZZZZ</name>
<dbReference type="AlphaFoldDB" id="A0A645BD64"/>
<feature type="compositionally biased region" description="Basic residues" evidence="1">
    <location>
        <begin position="125"/>
        <end position="138"/>
    </location>
</feature>
<dbReference type="EMBL" id="VSSQ01018163">
    <property type="protein sequence ID" value="MPM61123.1"/>
    <property type="molecule type" value="Genomic_DNA"/>
</dbReference>
<organism evidence="2">
    <name type="scientific">bioreactor metagenome</name>
    <dbReference type="NCBI Taxonomy" id="1076179"/>
    <lineage>
        <taxon>unclassified sequences</taxon>
        <taxon>metagenomes</taxon>
        <taxon>ecological metagenomes</taxon>
    </lineage>
</organism>
<sequence>MLLILFTRGPGSMVGLYAGLLYNARERDPTNGRNYVVFSPFNRAGHTIKAEHRQRLVERSIRQLYAAGCGPGAAVLADCQPDHPDGLPPHLQRRHLQPHFWHDADPAYAGHRPRRYGDRLQRGAVHGHGRRAVHRPLPHSREGTC</sequence>